<feature type="domain" description="Nose resistant-to-fluoxetine protein N-terminal" evidence="3">
    <location>
        <begin position="63"/>
        <end position="197"/>
    </location>
</feature>
<feature type="transmembrane region" description="Helical" evidence="1">
    <location>
        <begin position="631"/>
        <end position="649"/>
    </location>
</feature>
<keyword evidence="1" id="KW-1133">Transmembrane helix</keyword>
<evidence type="ECO:0000256" key="2">
    <source>
        <dbReference type="SAM" id="SignalP"/>
    </source>
</evidence>
<keyword evidence="2" id="KW-0732">Signal</keyword>
<feature type="transmembrane region" description="Helical" evidence="1">
    <location>
        <begin position="558"/>
        <end position="578"/>
    </location>
</feature>
<feature type="transmembrane region" description="Helical" evidence="1">
    <location>
        <begin position="443"/>
        <end position="464"/>
    </location>
</feature>
<feature type="transmembrane region" description="Helical" evidence="1">
    <location>
        <begin position="205"/>
        <end position="227"/>
    </location>
</feature>
<dbReference type="InterPro" id="IPR052728">
    <property type="entry name" value="O2_lipid_transport_reg"/>
</dbReference>
<organism evidence="4 5">
    <name type="scientific">Drosophila kikkawai</name>
    <name type="common">Fruit fly</name>
    <dbReference type="NCBI Taxonomy" id="30033"/>
    <lineage>
        <taxon>Eukaryota</taxon>
        <taxon>Metazoa</taxon>
        <taxon>Ecdysozoa</taxon>
        <taxon>Arthropoda</taxon>
        <taxon>Hexapoda</taxon>
        <taxon>Insecta</taxon>
        <taxon>Pterygota</taxon>
        <taxon>Neoptera</taxon>
        <taxon>Endopterygota</taxon>
        <taxon>Diptera</taxon>
        <taxon>Brachycera</taxon>
        <taxon>Muscomorpha</taxon>
        <taxon>Ephydroidea</taxon>
        <taxon>Drosophilidae</taxon>
        <taxon>Drosophila</taxon>
        <taxon>Sophophora</taxon>
    </lineage>
</organism>
<evidence type="ECO:0000313" key="5">
    <source>
        <dbReference type="RefSeq" id="XP_017031327.1"/>
    </source>
</evidence>
<protein>
    <submittedName>
        <fullName evidence="5">Nose resistant to fluoxetine protein 6-like isoform X1</fullName>
    </submittedName>
</protein>
<keyword evidence="4" id="KW-1185">Reference proteome</keyword>
<dbReference type="Pfam" id="PF20146">
    <property type="entry name" value="NRF"/>
    <property type="match status" value="1"/>
</dbReference>
<feature type="transmembrane region" description="Helical" evidence="1">
    <location>
        <begin position="417"/>
        <end position="437"/>
    </location>
</feature>
<dbReference type="GeneID" id="108080934"/>
<evidence type="ECO:0000259" key="3">
    <source>
        <dbReference type="SMART" id="SM00703"/>
    </source>
</evidence>
<evidence type="ECO:0000256" key="1">
    <source>
        <dbReference type="SAM" id="Phobius"/>
    </source>
</evidence>
<dbReference type="InterPro" id="IPR002656">
    <property type="entry name" value="Acyl_transf_3_dom"/>
</dbReference>
<dbReference type="GO" id="GO:0016747">
    <property type="term" value="F:acyltransferase activity, transferring groups other than amino-acyl groups"/>
    <property type="evidence" value="ECO:0007669"/>
    <property type="project" value="InterPro"/>
</dbReference>
<feature type="transmembrane region" description="Helical" evidence="1">
    <location>
        <begin position="316"/>
        <end position="340"/>
    </location>
</feature>
<dbReference type="Proteomes" id="UP001652661">
    <property type="component" value="Chromosome 3R"/>
</dbReference>
<feature type="signal peptide" evidence="2">
    <location>
        <begin position="1"/>
        <end position="21"/>
    </location>
</feature>
<evidence type="ECO:0000313" key="4">
    <source>
        <dbReference type="Proteomes" id="UP001652661"/>
    </source>
</evidence>
<feature type="chain" id="PRO_5028035397" evidence="2">
    <location>
        <begin position="22"/>
        <end position="686"/>
    </location>
</feature>
<dbReference type="SMART" id="SM00703">
    <property type="entry name" value="NRF"/>
    <property type="match status" value="1"/>
</dbReference>
<name>A0A6P4IQV0_DROKI</name>
<feature type="transmembrane region" description="Helical" evidence="1">
    <location>
        <begin position="484"/>
        <end position="504"/>
    </location>
</feature>
<dbReference type="InterPro" id="IPR006621">
    <property type="entry name" value="Nose-resist-to-fluoxetine_N"/>
</dbReference>
<dbReference type="AlphaFoldDB" id="A0A6P4IQV0"/>
<accession>A0A6P4IQV0</accession>
<keyword evidence="1" id="KW-0812">Transmembrane</keyword>
<dbReference type="RefSeq" id="XP_017031327.1">
    <property type="nucleotide sequence ID" value="XM_017175838.3"/>
</dbReference>
<dbReference type="PANTHER" id="PTHR11161:SF0">
    <property type="entry name" value="O-ACYLTRANSFERASE LIKE PROTEIN"/>
    <property type="match status" value="1"/>
</dbReference>
<proteinExistence type="predicted"/>
<feature type="transmembrane region" description="Helical" evidence="1">
    <location>
        <begin position="516"/>
        <end position="538"/>
    </location>
</feature>
<reference evidence="5" key="1">
    <citation type="submission" date="2025-08" db="UniProtKB">
        <authorList>
            <consortium name="RefSeq"/>
        </authorList>
    </citation>
    <scope>IDENTIFICATION</scope>
    <source>
        <strain evidence="5">14028-0561.14</strain>
        <tissue evidence="5">Whole fly</tissue>
    </source>
</reference>
<keyword evidence="1" id="KW-0472">Membrane</keyword>
<dbReference type="PANTHER" id="PTHR11161">
    <property type="entry name" value="O-ACYLTRANSFERASE"/>
    <property type="match status" value="1"/>
</dbReference>
<gene>
    <name evidence="5" type="primary">LOC108080934</name>
</gene>
<dbReference type="OrthoDB" id="118951at2759"/>
<sequence length="686" mass="77527">MAHSVGFIFLCGLVLISSAKPQEGDVLREFKRIKQLRSLGLQFAELFIDLTRNSTDYVSGEGDQKCHSDIDKLATGLQSGQYWALKMIDAWGSIPSGLLTGNLYDLGNFDECLSVREEINQTRTISGKYCFLTVSHGKVLGLEHSLAEPLKFNTATCFPASCSAAQMDAILGQLLSKVLNLTIPNLEMRISESSCQWSQNKPWDGLTIITVIILCLMSFLVALFTLYDYCLCENPSQLPTIAKVFSARANSRVLFHIVKNNSSPNVIDCLHGIRCLTLIWVVFCHQYFISLADANINASYTIEWAEKPFTSFIGHAIFSVDSFFFLGGLLVALISLRLMVRTKGKLNVPLIYLHRLIRILPLLAISILVYVKLIPIISGGPLFGGGFSGREACESEWYWTVLFLNNFKKRRCLVHTWYLSVDMQLFLLSPILLISLYKWGKKAAAGIVILIVLLSGCLFATMLANNYSMLFKKISRAGVMKVYFATHTHATPWLIGFLFGYFLHLNTNKKFQLSRVSVWSGWILCLAMIFTSIFALFWDEKWSASPLSTLAESFYYTLTRLAWPVALCWVVFACMQGYGGLANSFLSSPLWQPLSRLSFSVYIWHILFLEINAKSARTISYFSDYSQMCKFWSCFGFTVLLSYVMYLIIEAPFAGFDNFIRPRNMESKTKSVHKQPESNCDFELNT</sequence>
<dbReference type="Pfam" id="PF01757">
    <property type="entry name" value="Acyl_transf_3"/>
    <property type="match status" value="1"/>
</dbReference>
<feature type="transmembrane region" description="Helical" evidence="1">
    <location>
        <begin position="352"/>
        <end position="371"/>
    </location>
</feature>